<evidence type="ECO:0000313" key="5">
    <source>
        <dbReference type="EMBL" id="SDM68621.1"/>
    </source>
</evidence>
<dbReference type="CDD" id="cd06170">
    <property type="entry name" value="LuxR_C_like"/>
    <property type="match status" value="1"/>
</dbReference>
<keyword evidence="3" id="KW-0804">Transcription</keyword>
<dbReference type="Proteomes" id="UP000198901">
    <property type="component" value="Unassembled WGS sequence"/>
</dbReference>
<dbReference type="InterPro" id="IPR016032">
    <property type="entry name" value="Sig_transdc_resp-reg_C-effctor"/>
</dbReference>
<dbReference type="PROSITE" id="PS50043">
    <property type="entry name" value="HTH_LUXR_2"/>
    <property type="match status" value="1"/>
</dbReference>
<protein>
    <submittedName>
        <fullName evidence="5">Regulatory protein, luxR family</fullName>
    </submittedName>
</protein>
<evidence type="ECO:0000256" key="2">
    <source>
        <dbReference type="ARBA" id="ARBA00023125"/>
    </source>
</evidence>
<evidence type="ECO:0000313" key="6">
    <source>
        <dbReference type="Proteomes" id="UP000198901"/>
    </source>
</evidence>
<dbReference type="PANTHER" id="PTHR44688">
    <property type="entry name" value="DNA-BINDING TRANSCRIPTIONAL ACTIVATOR DEVR_DOSR"/>
    <property type="match status" value="1"/>
</dbReference>
<dbReference type="EMBL" id="FNGS01000008">
    <property type="protein sequence ID" value="SDM68621.1"/>
    <property type="molecule type" value="Genomic_DNA"/>
</dbReference>
<accession>A0A1G9V902</accession>
<name>A0A1G9V902_9BACT</name>
<dbReference type="AlphaFoldDB" id="A0A1G9V902"/>
<dbReference type="GO" id="GO:0006355">
    <property type="term" value="P:regulation of DNA-templated transcription"/>
    <property type="evidence" value="ECO:0007669"/>
    <property type="project" value="InterPro"/>
</dbReference>
<proteinExistence type="predicted"/>
<evidence type="ECO:0000256" key="1">
    <source>
        <dbReference type="ARBA" id="ARBA00023015"/>
    </source>
</evidence>
<dbReference type="InterPro" id="IPR000792">
    <property type="entry name" value="Tscrpt_reg_LuxR_C"/>
</dbReference>
<keyword evidence="2" id="KW-0238">DNA-binding</keyword>
<evidence type="ECO:0000256" key="3">
    <source>
        <dbReference type="ARBA" id="ARBA00023163"/>
    </source>
</evidence>
<dbReference type="SMART" id="SM00421">
    <property type="entry name" value="HTH_LUXR"/>
    <property type="match status" value="1"/>
</dbReference>
<keyword evidence="6" id="KW-1185">Reference proteome</keyword>
<dbReference type="Gene3D" id="3.30.450.20">
    <property type="entry name" value="PAS domain"/>
    <property type="match status" value="1"/>
</dbReference>
<dbReference type="PRINTS" id="PR00038">
    <property type="entry name" value="HTHLUXR"/>
</dbReference>
<dbReference type="InterPro" id="IPR036388">
    <property type="entry name" value="WH-like_DNA-bd_sf"/>
</dbReference>
<dbReference type="RefSeq" id="WP_093207189.1">
    <property type="nucleotide sequence ID" value="NZ_FNGS01000008.1"/>
</dbReference>
<evidence type="ECO:0000259" key="4">
    <source>
        <dbReference type="PROSITE" id="PS50043"/>
    </source>
</evidence>
<reference evidence="5 6" key="1">
    <citation type="submission" date="2016-10" db="EMBL/GenBank/DDBJ databases">
        <authorList>
            <person name="de Groot N.N."/>
        </authorList>
    </citation>
    <scope>NUCLEOTIDE SEQUENCE [LARGE SCALE GENOMIC DNA]</scope>
    <source>
        <strain evidence="5 6">DSM 21668</strain>
    </source>
</reference>
<keyword evidence="1" id="KW-0805">Transcription regulation</keyword>
<dbReference type="OrthoDB" id="937978at2"/>
<dbReference type="Pfam" id="PF00196">
    <property type="entry name" value="GerE"/>
    <property type="match status" value="1"/>
</dbReference>
<dbReference type="SUPFAM" id="SSF46894">
    <property type="entry name" value="C-terminal effector domain of the bipartite response regulators"/>
    <property type="match status" value="1"/>
</dbReference>
<organism evidence="5 6">
    <name type="scientific">Siphonobacter aquaeclarae</name>
    <dbReference type="NCBI Taxonomy" id="563176"/>
    <lineage>
        <taxon>Bacteria</taxon>
        <taxon>Pseudomonadati</taxon>
        <taxon>Bacteroidota</taxon>
        <taxon>Cytophagia</taxon>
        <taxon>Cytophagales</taxon>
        <taxon>Cytophagaceae</taxon>
        <taxon>Siphonobacter</taxon>
    </lineage>
</organism>
<feature type="domain" description="HTH luxR-type" evidence="4">
    <location>
        <begin position="186"/>
        <end position="251"/>
    </location>
</feature>
<dbReference type="PANTHER" id="PTHR44688:SF16">
    <property type="entry name" value="DNA-BINDING TRANSCRIPTIONAL ACTIVATOR DEVR_DOSR"/>
    <property type="match status" value="1"/>
</dbReference>
<dbReference type="STRING" id="563176.SAMN04488090_4013"/>
<gene>
    <name evidence="5" type="ORF">SAMN04488090_4013</name>
</gene>
<dbReference type="Gene3D" id="1.10.10.10">
    <property type="entry name" value="Winged helix-like DNA-binding domain superfamily/Winged helix DNA-binding domain"/>
    <property type="match status" value="1"/>
</dbReference>
<dbReference type="GO" id="GO:0003677">
    <property type="term" value="F:DNA binding"/>
    <property type="evidence" value="ECO:0007669"/>
    <property type="project" value="UniProtKB-KW"/>
</dbReference>
<sequence length="253" mass="29253">MKKIPPTTLLTKNQVGPVTEEDQRQCDNYLEAVKSFARLTHTSLYIIDYEKMGFEYVSENPLFLCGHSAEQVQAWGYEFYFRQVPEEDLKLLEMINELGFDFFETLTVEEKKEIHITYDFHLVNEAGKAVLINHKLTPLFLTGEGRLWKAMCLVSLSPHQQAGNISIQRQGSDDVWQLDTVARVWRRVPKPKLADRALEVLRLYSQGLTINQIADRLCLSADTVKYYRRQIFESFGVGNMVEALSYAVHNRLL</sequence>